<keyword evidence="6" id="KW-1185">Reference proteome</keyword>
<dbReference type="AlphaFoldDB" id="A0A847S9K6"/>
<dbReference type="InterPro" id="IPR036388">
    <property type="entry name" value="WH-like_DNA-bd_sf"/>
</dbReference>
<evidence type="ECO:0000256" key="3">
    <source>
        <dbReference type="ARBA" id="ARBA00023163"/>
    </source>
</evidence>
<dbReference type="PROSITE" id="PS50949">
    <property type="entry name" value="HTH_GNTR"/>
    <property type="match status" value="1"/>
</dbReference>
<dbReference type="CDD" id="cd07377">
    <property type="entry name" value="WHTH_GntR"/>
    <property type="match status" value="1"/>
</dbReference>
<accession>A0A847S9K6</accession>
<dbReference type="GO" id="GO:0003677">
    <property type="term" value="F:DNA binding"/>
    <property type="evidence" value="ECO:0007669"/>
    <property type="project" value="UniProtKB-KW"/>
</dbReference>
<dbReference type="SUPFAM" id="SSF48008">
    <property type="entry name" value="GntR ligand-binding domain-like"/>
    <property type="match status" value="1"/>
</dbReference>
<name>A0A847S9K6_9NEIS</name>
<dbReference type="SMART" id="SM00345">
    <property type="entry name" value="HTH_GNTR"/>
    <property type="match status" value="1"/>
</dbReference>
<proteinExistence type="predicted"/>
<evidence type="ECO:0000259" key="4">
    <source>
        <dbReference type="PROSITE" id="PS50949"/>
    </source>
</evidence>
<keyword evidence="1" id="KW-0805">Transcription regulation</keyword>
<keyword evidence="3" id="KW-0804">Transcription</keyword>
<dbReference type="Gene3D" id="1.10.10.10">
    <property type="entry name" value="Winged helix-like DNA-binding domain superfamily/Winged helix DNA-binding domain"/>
    <property type="match status" value="1"/>
</dbReference>
<organism evidence="5 6">
    <name type="scientific">Leeia aquatica</name>
    <dbReference type="NCBI Taxonomy" id="2725557"/>
    <lineage>
        <taxon>Bacteria</taxon>
        <taxon>Pseudomonadati</taxon>
        <taxon>Pseudomonadota</taxon>
        <taxon>Betaproteobacteria</taxon>
        <taxon>Neisseriales</taxon>
        <taxon>Leeiaceae</taxon>
        <taxon>Leeia</taxon>
    </lineage>
</organism>
<protein>
    <submittedName>
        <fullName evidence="5">GntR family transcriptional regulator</fullName>
    </submittedName>
</protein>
<dbReference type="InterPro" id="IPR000524">
    <property type="entry name" value="Tscrpt_reg_HTH_GntR"/>
</dbReference>
<dbReference type="Pfam" id="PF00392">
    <property type="entry name" value="GntR"/>
    <property type="match status" value="1"/>
</dbReference>
<dbReference type="PRINTS" id="PR00035">
    <property type="entry name" value="HTHGNTR"/>
</dbReference>
<reference evidence="5 6" key="1">
    <citation type="submission" date="2020-04" db="EMBL/GenBank/DDBJ databases">
        <title>Draft genome of Leeia sp. IMCC25680.</title>
        <authorList>
            <person name="Song J."/>
            <person name="Cho J.-C."/>
        </authorList>
    </citation>
    <scope>NUCLEOTIDE SEQUENCE [LARGE SCALE GENOMIC DNA]</scope>
    <source>
        <strain evidence="5 6">IMCC25680</strain>
    </source>
</reference>
<dbReference type="GO" id="GO:0003700">
    <property type="term" value="F:DNA-binding transcription factor activity"/>
    <property type="evidence" value="ECO:0007669"/>
    <property type="project" value="InterPro"/>
</dbReference>
<dbReference type="Gene3D" id="1.20.120.530">
    <property type="entry name" value="GntR ligand-binding domain-like"/>
    <property type="match status" value="1"/>
</dbReference>
<dbReference type="PANTHER" id="PTHR43537:SF41">
    <property type="entry name" value="TRANSCRIPTIONAL REGULATORY PROTEIN"/>
    <property type="match status" value="1"/>
</dbReference>
<dbReference type="InterPro" id="IPR011711">
    <property type="entry name" value="GntR_C"/>
</dbReference>
<keyword evidence="2" id="KW-0238">DNA-binding</keyword>
<gene>
    <name evidence="5" type="ORF">HF682_10225</name>
</gene>
<dbReference type="Proteomes" id="UP000587991">
    <property type="component" value="Unassembled WGS sequence"/>
</dbReference>
<dbReference type="SMART" id="SM00895">
    <property type="entry name" value="FCD"/>
    <property type="match status" value="1"/>
</dbReference>
<dbReference type="InterPro" id="IPR008920">
    <property type="entry name" value="TF_FadR/GntR_C"/>
</dbReference>
<evidence type="ECO:0000313" key="5">
    <source>
        <dbReference type="EMBL" id="NLR75535.1"/>
    </source>
</evidence>
<feature type="domain" description="HTH gntR-type" evidence="4">
    <location>
        <begin position="10"/>
        <end position="77"/>
    </location>
</feature>
<evidence type="ECO:0000256" key="2">
    <source>
        <dbReference type="ARBA" id="ARBA00023125"/>
    </source>
</evidence>
<sequence>MSKPPLIARQTLTGAVTEALRNQILTGELPDGMQLRQEALSQEFGVSRVPVREALRQLEAEGLVQILDHKGATVTQFSFTDVKELLDIRALVECDLLQRAIPLQSEAELKEAESLLKQFEAALKKKDVSLWGRLNAQFHLSLYRSAGRPHSLALVESLLNKTERYTRMQILYADYSQRAQSEHSALLEFCRKKDAEGGARFLREHILGAEHALENYFAKQGQSR</sequence>
<dbReference type="Pfam" id="PF07729">
    <property type="entry name" value="FCD"/>
    <property type="match status" value="1"/>
</dbReference>
<dbReference type="PANTHER" id="PTHR43537">
    <property type="entry name" value="TRANSCRIPTIONAL REGULATOR, GNTR FAMILY"/>
    <property type="match status" value="1"/>
</dbReference>
<dbReference type="RefSeq" id="WP_168877193.1">
    <property type="nucleotide sequence ID" value="NZ_JABAIM010000002.1"/>
</dbReference>
<dbReference type="InterPro" id="IPR036390">
    <property type="entry name" value="WH_DNA-bd_sf"/>
</dbReference>
<dbReference type="SUPFAM" id="SSF46785">
    <property type="entry name" value="Winged helix' DNA-binding domain"/>
    <property type="match status" value="1"/>
</dbReference>
<evidence type="ECO:0000256" key="1">
    <source>
        <dbReference type="ARBA" id="ARBA00023015"/>
    </source>
</evidence>
<evidence type="ECO:0000313" key="6">
    <source>
        <dbReference type="Proteomes" id="UP000587991"/>
    </source>
</evidence>
<comment type="caution">
    <text evidence="5">The sequence shown here is derived from an EMBL/GenBank/DDBJ whole genome shotgun (WGS) entry which is preliminary data.</text>
</comment>
<dbReference type="EMBL" id="JABAIM010000002">
    <property type="protein sequence ID" value="NLR75535.1"/>
    <property type="molecule type" value="Genomic_DNA"/>
</dbReference>